<reference evidence="8" key="2">
    <citation type="submission" date="2023-03" db="EMBL/GenBank/DDBJ databases">
        <authorList>
            <person name="Inwood S.N."/>
            <person name="Skelly J.G."/>
            <person name="Guhlin J."/>
            <person name="Harrop T.W.R."/>
            <person name="Goldson S.G."/>
            <person name="Dearden P.K."/>
        </authorList>
    </citation>
    <scope>NUCLEOTIDE SEQUENCE</scope>
    <source>
        <strain evidence="8">Lincoln</strain>
        <tissue evidence="8">Whole body</tissue>
    </source>
</reference>
<dbReference type="GO" id="GO:0043565">
    <property type="term" value="F:sequence-specific DNA binding"/>
    <property type="evidence" value="ECO:0007669"/>
    <property type="project" value="TreeGrafter"/>
</dbReference>
<evidence type="ECO:0000313" key="9">
    <source>
        <dbReference type="Proteomes" id="UP001168972"/>
    </source>
</evidence>
<evidence type="ECO:0000256" key="5">
    <source>
        <dbReference type="PROSITE-ProRule" id="PRU00042"/>
    </source>
</evidence>
<dbReference type="Proteomes" id="UP001168972">
    <property type="component" value="Unassembled WGS sequence"/>
</dbReference>
<dbReference type="InterPro" id="IPR013087">
    <property type="entry name" value="Znf_C2H2_type"/>
</dbReference>
<name>A0AA39L2A3_MICHY</name>
<dbReference type="GO" id="GO:0000981">
    <property type="term" value="F:DNA-binding transcription factor activity, RNA polymerase II-specific"/>
    <property type="evidence" value="ECO:0007669"/>
    <property type="project" value="TreeGrafter"/>
</dbReference>
<keyword evidence="1" id="KW-0479">Metal-binding</keyword>
<feature type="domain" description="C2H2-type" evidence="7">
    <location>
        <begin position="529"/>
        <end position="552"/>
    </location>
</feature>
<feature type="region of interest" description="Disordered" evidence="6">
    <location>
        <begin position="903"/>
        <end position="936"/>
    </location>
</feature>
<feature type="region of interest" description="Disordered" evidence="6">
    <location>
        <begin position="1"/>
        <end position="75"/>
    </location>
</feature>
<keyword evidence="4" id="KW-0862">Zinc</keyword>
<dbReference type="GO" id="GO:0008270">
    <property type="term" value="F:zinc ion binding"/>
    <property type="evidence" value="ECO:0007669"/>
    <property type="project" value="UniProtKB-KW"/>
</dbReference>
<evidence type="ECO:0000256" key="1">
    <source>
        <dbReference type="ARBA" id="ARBA00022723"/>
    </source>
</evidence>
<keyword evidence="2" id="KW-0677">Repeat</keyword>
<evidence type="ECO:0000256" key="3">
    <source>
        <dbReference type="ARBA" id="ARBA00022771"/>
    </source>
</evidence>
<feature type="domain" description="C2H2-type" evidence="7">
    <location>
        <begin position="778"/>
        <end position="806"/>
    </location>
</feature>
<dbReference type="GO" id="GO:0005634">
    <property type="term" value="C:nucleus"/>
    <property type="evidence" value="ECO:0007669"/>
    <property type="project" value="TreeGrafter"/>
</dbReference>
<feature type="compositionally biased region" description="Low complexity" evidence="6">
    <location>
        <begin position="24"/>
        <end position="41"/>
    </location>
</feature>
<dbReference type="InterPro" id="IPR036236">
    <property type="entry name" value="Znf_C2H2_sf"/>
</dbReference>
<comment type="caution">
    <text evidence="8">The sequence shown here is derived from an EMBL/GenBank/DDBJ whole genome shotgun (WGS) entry which is preliminary data.</text>
</comment>
<protein>
    <recommendedName>
        <fullName evidence="7">C2H2-type domain-containing protein</fullName>
    </recommendedName>
</protein>
<evidence type="ECO:0000259" key="7">
    <source>
        <dbReference type="PROSITE" id="PS50157"/>
    </source>
</evidence>
<dbReference type="SMART" id="SM00355">
    <property type="entry name" value="ZnF_C2H2"/>
    <property type="match status" value="13"/>
</dbReference>
<keyword evidence="3 5" id="KW-0863">Zinc-finger</keyword>
<feature type="domain" description="C2H2-type" evidence="7">
    <location>
        <begin position="579"/>
        <end position="607"/>
    </location>
</feature>
<feature type="region of interest" description="Disordered" evidence="6">
    <location>
        <begin position="1207"/>
        <end position="1226"/>
    </location>
</feature>
<feature type="domain" description="C2H2-type" evidence="7">
    <location>
        <begin position="732"/>
        <end position="760"/>
    </location>
</feature>
<dbReference type="Pfam" id="PF00096">
    <property type="entry name" value="zf-C2H2"/>
    <property type="match status" value="2"/>
</dbReference>
<feature type="region of interest" description="Disordered" evidence="6">
    <location>
        <begin position="953"/>
        <end position="974"/>
    </location>
</feature>
<dbReference type="Gene3D" id="3.30.160.60">
    <property type="entry name" value="Classic Zinc Finger"/>
    <property type="match status" value="4"/>
</dbReference>
<feature type="domain" description="C2H2-type" evidence="7">
    <location>
        <begin position="980"/>
        <end position="1008"/>
    </location>
</feature>
<gene>
    <name evidence="8" type="ORF">PV327_000566</name>
</gene>
<proteinExistence type="predicted"/>
<evidence type="ECO:0000256" key="2">
    <source>
        <dbReference type="ARBA" id="ARBA00022737"/>
    </source>
</evidence>
<feature type="domain" description="C2H2-type" evidence="7">
    <location>
        <begin position="864"/>
        <end position="894"/>
    </location>
</feature>
<feature type="compositionally biased region" description="Polar residues" evidence="6">
    <location>
        <begin position="1207"/>
        <end position="1218"/>
    </location>
</feature>
<feature type="compositionally biased region" description="Polar residues" evidence="6">
    <location>
        <begin position="1"/>
        <end position="13"/>
    </location>
</feature>
<accession>A0AA39L2A3</accession>
<reference evidence="8" key="1">
    <citation type="journal article" date="2023" name="bioRxiv">
        <title>Scaffold-level genome assemblies of two parasitoid biocontrol wasps reveal the parthenogenesis mechanism and an associated novel virus.</title>
        <authorList>
            <person name="Inwood S."/>
            <person name="Skelly J."/>
            <person name="Guhlin J."/>
            <person name="Harrop T."/>
            <person name="Goldson S."/>
            <person name="Dearden P."/>
        </authorList>
    </citation>
    <scope>NUCLEOTIDE SEQUENCE</scope>
    <source>
        <strain evidence="8">Lincoln</strain>
        <tissue evidence="8">Whole body</tissue>
    </source>
</reference>
<dbReference type="PANTHER" id="PTHR24408">
    <property type="entry name" value="ZINC FINGER PROTEIN"/>
    <property type="match status" value="1"/>
</dbReference>
<evidence type="ECO:0000256" key="4">
    <source>
        <dbReference type="ARBA" id="ARBA00022833"/>
    </source>
</evidence>
<evidence type="ECO:0000256" key="6">
    <source>
        <dbReference type="SAM" id="MobiDB-lite"/>
    </source>
</evidence>
<feature type="compositionally biased region" description="Low complexity" evidence="6">
    <location>
        <begin position="965"/>
        <end position="974"/>
    </location>
</feature>
<evidence type="ECO:0000313" key="8">
    <source>
        <dbReference type="EMBL" id="KAK0182424.1"/>
    </source>
</evidence>
<keyword evidence="9" id="KW-1185">Reference proteome</keyword>
<dbReference type="PROSITE" id="PS00028">
    <property type="entry name" value="ZINC_FINGER_C2H2_1"/>
    <property type="match status" value="11"/>
</dbReference>
<dbReference type="SUPFAM" id="SSF57667">
    <property type="entry name" value="beta-beta-alpha zinc fingers"/>
    <property type="match status" value="2"/>
</dbReference>
<dbReference type="PANTHER" id="PTHR24408:SF64">
    <property type="entry name" value="LINKING IMMUNITY AND METABOLISM-RELATED"/>
    <property type="match status" value="1"/>
</dbReference>
<sequence length="1316" mass="150560">MSLQSTNGNQNNVMIPANDDNFNEEPTSSSTSNSEPTKSPKIIISKNSPLKSENEMETESINDDSKAIETSKSNNTMVKTNEQLNNRSINCSKVRIKSLPKRHWGIPSGGKLLNQPKNKNGLKLACQKNVKTQPKRIATLVTKNSSIEIKGIGSNTEKAEHKLPELCASSTDCIACKEKFLDKLELYNHATIAHPDVTIKFCELCDDTFFNEIELQNHILAVHGESSRFIKDQHDLARLNIINQLEGIDDCSNENIPNETAQETNQSTVKSNPRMYINIHGEKVSSETLEFLEEASTTSESTIENYSHAVQVQIADKDSDIFSYTALDEKKEHSDDFESCHELNETSMTESEWRNSKDKNPDENTQIAILIGNEIHVEDRLTSSMGVYQTIEGEMENMVKIQQGEQIENGNHTYDKNNIQLIYEISPDSNESANQSIELMETNQHDELLTQENSENLCDDSAASPAVSSACSSTCRTYSIKTSPQAKKSPSDINTSTEDEINFCIMCREIFSLIEQKSINTKSGTESIFKCPLCSRQFISRSSLEKHVAYYHLNCECTKIVKTPSTPITVDIGVARESYECSLCSATFKDYDGLNNHILTLHEPMPPFKDRLTIGKPEYLRTVRCTYMESKLSNKSKNICKKESKVNCPICELSFFTHDDYLSHVKEAHEEMVIIENTSLVSAEDSKICDDSISHTPINIQDLIAMNEMKMNNSIQHNNSSETMKNPTELRKTCKRCNKEFETVRELSEHFYFSHDDATESQALMTMDSTVDKRTHDWSCLHCSQRFKVLQSYIRHRYFVHNDESMVHVCENCDKILTSITMVNVHVCLNVLSWKCRLCNETFQNGVELRLHNTEKHLETSGPHTCSTCGNRFLTATMLMRHREAKKCYPCVRPPEKLNIVQSRINERGMKKNTTAMKKEKTPRKKPQKDYPRIQDLPNMRVIQEDVFVRDAKNKSLGQNKNKKSSSPASSKSQQNDEIYQCSMCKLYFLSKAGLKIHISRAHISAVEICQLCYKMFVTGNLVRHITDNHLKHDSKDQAYYNALRVKQHNTFQINEHDIERDTEELISTIGINQLLGLCEYQRFTEFSDDDDRFCPDCPLAFDDSEKYRRHYVQTHDKLCALCNMEFETGQEAARHKTRIHGSMACYIWFAHKLVAAISDTKTFSEMAEKIINDSIPIEKVECKMEIDDDEQYQHYIVNDEEINNFSNDKSDECSNNNEWEDDYASRENSLSEDAIALANFNVDTNQSIETHVDLDDNNDNDDDDEDEYKLFILVTEDDLEKYKNNISTLAKQIYSTCNIFSIDQIEAMLEPYIKK</sequence>
<organism evidence="8 9">
    <name type="scientific">Microctonus hyperodae</name>
    <name type="common">Parasitoid wasp</name>
    <dbReference type="NCBI Taxonomy" id="165561"/>
    <lineage>
        <taxon>Eukaryota</taxon>
        <taxon>Metazoa</taxon>
        <taxon>Ecdysozoa</taxon>
        <taxon>Arthropoda</taxon>
        <taxon>Hexapoda</taxon>
        <taxon>Insecta</taxon>
        <taxon>Pterygota</taxon>
        <taxon>Neoptera</taxon>
        <taxon>Endopterygota</taxon>
        <taxon>Hymenoptera</taxon>
        <taxon>Apocrita</taxon>
        <taxon>Ichneumonoidea</taxon>
        <taxon>Braconidae</taxon>
        <taxon>Euphorinae</taxon>
        <taxon>Microctonus</taxon>
    </lineage>
</organism>
<dbReference type="PROSITE" id="PS50157">
    <property type="entry name" value="ZINC_FINGER_C2H2_2"/>
    <property type="match status" value="6"/>
</dbReference>
<dbReference type="EMBL" id="JAQQBR010000001">
    <property type="protein sequence ID" value="KAK0182424.1"/>
    <property type="molecule type" value="Genomic_DNA"/>
</dbReference>